<dbReference type="InterPro" id="IPR007110">
    <property type="entry name" value="Ig-like_dom"/>
</dbReference>
<gene>
    <name evidence="10" type="ORF">WMY93_021965</name>
</gene>
<evidence type="ECO:0000259" key="9">
    <source>
        <dbReference type="PROSITE" id="PS50835"/>
    </source>
</evidence>
<keyword evidence="3" id="KW-0796">Tight junction</keyword>
<organism evidence="10 11">
    <name type="scientific">Mugilogobius chulae</name>
    <name type="common">yellowstripe goby</name>
    <dbReference type="NCBI Taxonomy" id="88201"/>
    <lineage>
        <taxon>Eukaryota</taxon>
        <taxon>Metazoa</taxon>
        <taxon>Chordata</taxon>
        <taxon>Craniata</taxon>
        <taxon>Vertebrata</taxon>
        <taxon>Euteleostomi</taxon>
        <taxon>Actinopterygii</taxon>
        <taxon>Neopterygii</taxon>
        <taxon>Teleostei</taxon>
        <taxon>Neoteleostei</taxon>
        <taxon>Acanthomorphata</taxon>
        <taxon>Gobiaria</taxon>
        <taxon>Gobiiformes</taxon>
        <taxon>Gobioidei</taxon>
        <taxon>Gobiidae</taxon>
        <taxon>Gobionellinae</taxon>
        <taxon>Mugilogobius</taxon>
    </lineage>
</organism>
<dbReference type="InterPro" id="IPR013106">
    <property type="entry name" value="Ig_V-set"/>
</dbReference>
<feature type="compositionally biased region" description="Polar residues" evidence="6">
    <location>
        <begin position="328"/>
        <end position="347"/>
    </location>
</feature>
<dbReference type="Pfam" id="PF13927">
    <property type="entry name" value="Ig_3"/>
    <property type="match status" value="1"/>
</dbReference>
<keyword evidence="11" id="KW-1185">Reference proteome</keyword>
<dbReference type="InterPro" id="IPR003598">
    <property type="entry name" value="Ig_sub2"/>
</dbReference>
<sequence>MFRRSTLEVKMKSALFLLCVIIVLSDFRGTWAMELVDSGPQTLTKAQGESVVLGCRYKPSPADTGDLDIEWSVMSPDTTQKDQMLLSYSGGTKYVHSENLLSGGTSFSSPDPSTGDASLSIAAVSPAHSATYQCKVKKSPGVDTRKVSLVVMVKPSAPRCWVEGSMTVGEPVSLHCKSASGSGPLTYTWRRQSGPSGASVEQQDSATGELKISNHSQNHAGLYLCEVNNAVGSERCQVHLRASKPPNRAAVIVGTVIGCILLILILLLFIAALYWKLRSRHTYDKDFSNDIREDVPPPESRPVSRRTTRSSGPSQHHVTYDPVGGTELSWSDDVQSDLPSSKNQTHTPVRAAGWTSSEHLTSSQSRRYLAVQLAPLVVEEQQLYSDFLTND</sequence>
<dbReference type="SMART" id="SM00408">
    <property type="entry name" value="IGc2"/>
    <property type="match status" value="2"/>
</dbReference>
<proteinExistence type="predicted"/>
<evidence type="ECO:0000256" key="3">
    <source>
        <dbReference type="ARBA" id="ARBA00022427"/>
    </source>
</evidence>
<keyword evidence="7" id="KW-1133">Transmembrane helix</keyword>
<dbReference type="Proteomes" id="UP001460270">
    <property type="component" value="Unassembled WGS sequence"/>
</dbReference>
<evidence type="ECO:0000313" key="11">
    <source>
        <dbReference type="Proteomes" id="UP001460270"/>
    </source>
</evidence>
<dbReference type="GO" id="GO:0005912">
    <property type="term" value="C:adherens junction"/>
    <property type="evidence" value="ECO:0007669"/>
    <property type="project" value="UniProtKB-SubCell"/>
</dbReference>
<evidence type="ECO:0000256" key="1">
    <source>
        <dbReference type="ARBA" id="ARBA00004435"/>
    </source>
</evidence>
<evidence type="ECO:0000313" key="10">
    <source>
        <dbReference type="EMBL" id="KAK7896640.1"/>
    </source>
</evidence>
<evidence type="ECO:0000256" key="4">
    <source>
        <dbReference type="ARBA" id="ARBA00022949"/>
    </source>
</evidence>
<dbReference type="GO" id="GO:0005923">
    <property type="term" value="C:bicellular tight junction"/>
    <property type="evidence" value="ECO:0007669"/>
    <property type="project" value="UniProtKB-SubCell"/>
</dbReference>
<name>A0AAW0NDN8_9GOBI</name>
<feature type="chain" id="PRO_5043317707" description="Ig-like domain-containing protein" evidence="8">
    <location>
        <begin position="33"/>
        <end position="391"/>
    </location>
</feature>
<dbReference type="PROSITE" id="PS50835">
    <property type="entry name" value="IG_LIKE"/>
    <property type="match status" value="2"/>
</dbReference>
<dbReference type="InterPro" id="IPR013783">
    <property type="entry name" value="Ig-like_fold"/>
</dbReference>
<keyword evidence="8" id="KW-0732">Signal</keyword>
<evidence type="ECO:0000256" key="6">
    <source>
        <dbReference type="SAM" id="MobiDB-lite"/>
    </source>
</evidence>
<dbReference type="Gene3D" id="2.60.40.10">
    <property type="entry name" value="Immunoglobulins"/>
    <property type="match status" value="2"/>
</dbReference>
<keyword evidence="7" id="KW-0812">Transmembrane</keyword>
<feature type="domain" description="Ig-like" evidence="9">
    <location>
        <begin position="47"/>
        <end position="148"/>
    </location>
</feature>
<comment type="subcellular location">
    <subcellularLocation>
        <location evidence="5">Basolateral cell membrane</location>
        <topology evidence="5">Single-pass type I membrane protein</topology>
    </subcellularLocation>
    <subcellularLocation>
        <location evidence="2">Cell junction</location>
        <location evidence="2">Adherens junction</location>
    </subcellularLocation>
    <subcellularLocation>
        <location evidence="1">Cell junction</location>
        <location evidence="1">Tight junction</location>
    </subcellularLocation>
</comment>
<reference evidence="11" key="1">
    <citation type="submission" date="2024-04" db="EMBL/GenBank/DDBJ databases">
        <title>Salinicola lusitanus LLJ914,a marine bacterium isolated from the Okinawa Trough.</title>
        <authorList>
            <person name="Li J."/>
        </authorList>
    </citation>
    <scope>NUCLEOTIDE SEQUENCE [LARGE SCALE GENOMIC DNA]</scope>
</reference>
<feature type="signal peptide" evidence="8">
    <location>
        <begin position="1"/>
        <end position="32"/>
    </location>
</feature>
<dbReference type="SUPFAM" id="SSF48726">
    <property type="entry name" value="Immunoglobulin"/>
    <property type="match status" value="2"/>
</dbReference>
<evidence type="ECO:0000256" key="5">
    <source>
        <dbReference type="ARBA" id="ARBA00023768"/>
    </source>
</evidence>
<dbReference type="EMBL" id="JBBPFD010000015">
    <property type="protein sequence ID" value="KAK7896640.1"/>
    <property type="molecule type" value="Genomic_DNA"/>
</dbReference>
<feature type="transmembrane region" description="Helical" evidence="7">
    <location>
        <begin position="249"/>
        <end position="275"/>
    </location>
</feature>
<dbReference type="PANTHER" id="PTHR44468">
    <property type="entry name" value="COXSACKIEVIRUS AND ADENOVIRUS RECEPTOR-RELATED"/>
    <property type="match status" value="1"/>
</dbReference>
<keyword evidence="7" id="KW-0472">Membrane</keyword>
<dbReference type="GO" id="GO:0016323">
    <property type="term" value="C:basolateral plasma membrane"/>
    <property type="evidence" value="ECO:0007669"/>
    <property type="project" value="UniProtKB-SubCell"/>
</dbReference>
<dbReference type="SMART" id="SM00409">
    <property type="entry name" value="IG"/>
    <property type="match status" value="2"/>
</dbReference>
<dbReference type="PANTHER" id="PTHR44468:SF1">
    <property type="entry name" value="V-SET AND IMMUNOGLOBULIN DOMAIN CONTAINING 8A ISOFORM 1"/>
    <property type="match status" value="1"/>
</dbReference>
<evidence type="ECO:0000256" key="8">
    <source>
        <dbReference type="SAM" id="SignalP"/>
    </source>
</evidence>
<accession>A0AAW0NDN8</accession>
<feature type="region of interest" description="Disordered" evidence="6">
    <location>
        <begin position="287"/>
        <end position="358"/>
    </location>
</feature>
<evidence type="ECO:0000256" key="2">
    <source>
        <dbReference type="ARBA" id="ARBA00004536"/>
    </source>
</evidence>
<protein>
    <recommendedName>
        <fullName evidence="9">Ig-like domain-containing protein</fullName>
    </recommendedName>
</protein>
<dbReference type="InterPro" id="IPR003599">
    <property type="entry name" value="Ig_sub"/>
</dbReference>
<dbReference type="InterPro" id="IPR052307">
    <property type="entry name" value="EJ_Adhesion_Regulator"/>
</dbReference>
<dbReference type="InterPro" id="IPR036179">
    <property type="entry name" value="Ig-like_dom_sf"/>
</dbReference>
<comment type="caution">
    <text evidence="10">The sequence shown here is derived from an EMBL/GenBank/DDBJ whole genome shotgun (WGS) entry which is preliminary data.</text>
</comment>
<dbReference type="Pfam" id="PF07686">
    <property type="entry name" value="V-set"/>
    <property type="match status" value="1"/>
</dbReference>
<keyword evidence="4" id="KW-0965">Cell junction</keyword>
<dbReference type="AlphaFoldDB" id="A0AAW0NDN8"/>
<evidence type="ECO:0000256" key="7">
    <source>
        <dbReference type="SAM" id="Phobius"/>
    </source>
</evidence>
<feature type="domain" description="Ig-like" evidence="9">
    <location>
        <begin position="155"/>
        <end position="241"/>
    </location>
</feature>